<dbReference type="Gene3D" id="2.60.200.20">
    <property type="match status" value="2"/>
</dbReference>
<feature type="compositionally biased region" description="Basic and acidic residues" evidence="1">
    <location>
        <begin position="463"/>
        <end position="479"/>
    </location>
</feature>
<dbReference type="SUPFAM" id="SSF49879">
    <property type="entry name" value="SMAD/FHA domain"/>
    <property type="match status" value="2"/>
</dbReference>
<feature type="region of interest" description="Disordered" evidence="1">
    <location>
        <begin position="382"/>
        <end position="490"/>
    </location>
</feature>
<dbReference type="EMBL" id="JARRAG010000003">
    <property type="protein sequence ID" value="MDG3008117.1"/>
    <property type="molecule type" value="Genomic_DNA"/>
</dbReference>
<dbReference type="PROSITE" id="PS50006">
    <property type="entry name" value="FHA_DOMAIN"/>
    <property type="match status" value="1"/>
</dbReference>
<reference evidence="3 4" key="1">
    <citation type="submission" date="2023-03" db="EMBL/GenBank/DDBJ databases">
        <title>Paludisphaera mucosa sp. nov. a novel planctomycete from northern fen.</title>
        <authorList>
            <person name="Ivanova A."/>
        </authorList>
    </citation>
    <scope>NUCLEOTIDE SEQUENCE [LARGE SCALE GENOMIC DNA]</scope>
    <source>
        <strain evidence="3 4">Pla2</strain>
    </source>
</reference>
<dbReference type="RefSeq" id="WP_277864444.1">
    <property type="nucleotide sequence ID" value="NZ_JARRAG010000003.1"/>
</dbReference>
<dbReference type="SMART" id="SM00240">
    <property type="entry name" value="FHA"/>
    <property type="match status" value="2"/>
</dbReference>
<comment type="caution">
    <text evidence="3">The sequence shown here is derived from an EMBL/GenBank/DDBJ whole genome shotgun (WGS) entry which is preliminary data.</text>
</comment>
<evidence type="ECO:0000256" key="1">
    <source>
        <dbReference type="SAM" id="MobiDB-lite"/>
    </source>
</evidence>
<feature type="region of interest" description="Disordered" evidence="1">
    <location>
        <begin position="257"/>
        <end position="284"/>
    </location>
</feature>
<proteinExistence type="predicted"/>
<dbReference type="PANTHER" id="PTHR23308">
    <property type="entry name" value="NUCLEAR INHIBITOR OF PROTEIN PHOSPHATASE-1"/>
    <property type="match status" value="1"/>
</dbReference>
<evidence type="ECO:0000313" key="3">
    <source>
        <dbReference type="EMBL" id="MDG3008117.1"/>
    </source>
</evidence>
<name>A0ABT6FKQ2_9BACT</name>
<dbReference type="InterPro" id="IPR000253">
    <property type="entry name" value="FHA_dom"/>
</dbReference>
<feature type="compositionally biased region" description="Low complexity" evidence="1">
    <location>
        <begin position="448"/>
        <end position="458"/>
    </location>
</feature>
<accession>A0ABT6FKQ2</accession>
<keyword evidence="4" id="KW-1185">Reference proteome</keyword>
<feature type="compositionally biased region" description="Low complexity" evidence="1">
    <location>
        <begin position="382"/>
        <end position="392"/>
    </location>
</feature>
<gene>
    <name evidence="3" type="ORF">PZE19_30495</name>
</gene>
<dbReference type="Proteomes" id="UP001216907">
    <property type="component" value="Unassembled WGS sequence"/>
</dbReference>
<dbReference type="Pfam" id="PF00498">
    <property type="entry name" value="FHA"/>
    <property type="match status" value="2"/>
</dbReference>
<evidence type="ECO:0000313" key="4">
    <source>
        <dbReference type="Proteomes" id="UP001216907"/>
    </source>
</evidence>
<sequence>MKSFLDACRLVEPLELVVEAAGEPDVGVRLLHQPFALIGRDPRADVPLEHRLVSRRHVYLQVVEGHAFWIDLESRLGTLGGGRPRKYGWLTREENLRIGPYELRRPPGAQVAGGDDRIPDVIPLVARSYGTTPWPEVGLEFLNGPSRAAVWPMNRVVSLVGSAAGCKFRLADPSVSLFHCSLVRTQAGLWVVDLLGGGVEVNNAAVRYALLADGDVLAIGRYRIRIQSRAALEGPASRGGYDAAGRADRAGAGSRALSLVRSPSPGGTELAVTREDEDDEGAGRGRAIQAVTVIPVDPEGGNLGDSVSVLVPLMNQFGMMQQQMMDQFQNAMGMLVEMFGSLQREQMDLIRQELDQLRDVTREFQDLKAELAAYTRERAEASAVAAVPAPASTPGPLSETATPSYAPPPLDPAPMTPPAVASMTAPPAAPVVEAAGDPVPKPEPATPRPDGARPAAAAQVGKEPSRDPRRTPARPRPEKPAGPGGDGDVMLWLNQRISTLQEERESRWQKILKLLPGSS</sequence>
<feature type="domain" description="FHA" evidence="2">
    <location>
        <begin position="36"/>
        <end position="85"/>
    </location>
</feature>
<dbReference type="InterPro" id="IPR008984">
    <property type="entry name" value="SMAD_FHA_dom_sf"/>
</dbReference>
<protein>
    <submittedName>
        <fullName evidence="3">FHA domain-containing protein</fullName>
    </submittedName>
</protein>
<dbReference type="CDD" id="cd00060">
    <property type="entry name" value="FHA"/>
    <property type="match status" value="2"/>
</dbReference>
<organism evidence="3 4">
    <name type="scientific">Paludisphaera mucosa</name>
    <dbReference type="NCBI Taxonomy" id="3030827"/>
    <lineage>
        <taxon>Bacteria</taxon>
        <taxon>Pseudomonadati</taxon>
        <taxon>Planctomycetota</taxon>
        <taxon>Planctomycetia</taxon>
        <taxon>Isosphaerales</taxon>
        <taxon>Isosphaeraceae</taxon>
        <taxon>Paludisphaera</taxon>
    </lineage>
</organism>
<feature type="compositionally biased region" description="Pro residues" evidence="1">
    <location>
        <begin position="405"/>
        <end position="417"/>
    </location>
</feature>
<evidence type="ECO:0000259" key="2">
    <source>
        <dbReference type="PROSITE" id="PS50006"/>
    </source>
</evidence>
<dbReference type="InterPro" id="IPR050923">
    <property type="entry name" value="Cell_Proc_Reg/RNA_Proc"/>
</dbReference>